<sequence length="252" mass="28732">MKLIFLILLFVNILFGDTLKVYFYTTEANINNYKSLKVSFDAYLRDHGDYEFQPFNDKKTFEKYLKDKNSIVILSSWHYKKIAKEYNLEAKLVAQKKDTFTDTKILVGQKNISLNGVVASAYDNEYANELLITLANNKSNKLSILIVPKEIDALMSVGFGMSQFALVSKDSFKLLKEINPLLSKSLQIYHESEPKYRMLLTCSEIDNQKNELVSVFQEMGFTESGKSILKMIGVDKLVVLSSNDLENLGGLK</sequence>
<dbReference type="eggNOG" id="ENOG5032UX0">
    <property type="taxonomic scope" value="Bacteria"/>
</dbReference>
<protein>
    <submittedName>
        <fullName evidence="1">Uncharacterized protein</fullName>
    </submittedName>
</protein>
<proteinExistence type="predicted"/>
<accession>B6BIB0</accession>
<evidence type="ECO:0000313" key="2">
    <source>
        <dbReference type="Proteomes" id="UP000006431"/>
    </source>
</evidence>
<gene>
    <name evidence="1" type="ORF">SMGD1_1738</name>
</gene>
<dbReference type="EMBL" id="AFRZ01000001">
    <property type="protein sequence ID" value="EHP30261.1"/>
    <property type="molecule type" value="Genomic_DNA"/>
</dbReference>
<dbReference type="Proteomes" id="UP000006431">
    <property type="component" value="Unassembled WGS sequence"/>
</dbReference>
<name>B6BIB0_SULGG</name>
<dbReference type="STRING" id="929558.SMGD1_1738"/>
<accession>H1FV67</accession>
<comment type="caution">
    <text evidence="1">The sequence shown here is derived from an EMBL/GenBank/DDBJ whole genome shotgun (WGS) entry which is preliminary data.</text>
</comment>
<dbReference type="RefSeq" id="WP_008335244.1">
    <property type="nucleotide sequence ID" value="NZ_AFRZ01000001.1"/>
</dbReference>
<evidence type="ECO:0000313" key="1">
    <source>
        <dbReference type="EMBL" id="EHP30261.1"/>
    </source>
</evidence>
<dbReference type="PATRIC" id="fig|929558.5.peg.1732"/>
<keyword evidence="2" id="KW-1185">Reference proteome</keyword>
<organism evidence="1 2">
    <name type="scientific">Sulfurimonas gotlandica (strain DSM 19862 / JCM 16533 / GD1)</name>
    <dbReference type="NCBI Taxonomy" id="929558"/>
    <lineage>
        <taxon>Bacteria</taxon>
        <taxon>Pseudomonadati</taxon>
        <taxon>Campylobacterota</taxon>
        <taxon>Epsilonproteobacteria</taxon>
        <taxon>Campylobacterales</taxon>
        <taxon>Sulfurimonadaceae</taxon>
        <taxon>Sulfurimonas</taxon>
    </lineage>
</organism>
<dbReference type="OrthoDB" id="5564711at2"/>
<reference evidence="1 2" key="1">
    <citation type="journal article" date="2012" name="Proc. Natl. Acad. Sci. U.S.A.">
        <title>Genome and physiology of a model Epsilonproteobacterium responsible for sulfide detoxification in marine oxygen depletion zones.</title>
        <authorList>
            <person name="Grote J."/>
            <person name="Schott T."/>
            <person name="Bruckner C.G."/>
            <person name="Glockner F.O."/>
            <person name="Jost G."/>
            <person name="Teeling H."/>
            <person name="Labrenz M."/>
            <person name="Jurgens K."/>
        </authorList>
    </citation>
    <scope>NUCLEOTIDE SEQUENCE [LARGE SCALE GENOMIC DNA]</scope>
    <source>
        <strain evidence="1 2">GD1</strain>
    </source>
</reference>
<dbReference type="HOGENOM" id="CLU_1060944_0_0_7"/>
<dbReference type="AlphaFoldDB" id="B6BIB0"/>